<organism evidence="2 3">
    <name type="scientific">Roseiflexus castenholzii (strain DSM 13941 / HLO8)</name>
    <dbReference type="NCBI Taxonomy" id="383372"/>
    <lineage>
        <taxon>Bacteria</taxon>
        <taxon>Bacillati</taxon>
        <taxon>Chloroflexota</taxon>
        <taxon>Chloroflexia</taxon>
        <taxon>Chloroflexales</taxon>
        <taxon>Roseiflexineae</taxon>
        <taxon>Roseiflexaceae</taxon>
        <taxon>Roseiflexus</taxon>
    </lineage>
</organism>
<accession>A7NKL6</accession>
<keyword evidence="1" id="KW-0812">Transmembrane</keyword>
<dbReference type="RefSeq" id="WP_012120460.1">
    <property type="nucleotide sequence ID" value="NC_009767.1"/>
</dbReference>
<dbReference type="eggNOG" id="ENOG5033F6E">
    <property type="taxonomic scope" value="Bacteria"/>
</dbReference>
<dbReference type="AlphaFoldDB" id="A7NKL6"/>
<feature type="transmembrane region" description="Helical" evidence="1">
    <location>
        <begin position="59"/>
        <end position="76"/>
    </location>
</feature>
<dbReference type="EMBL" id="CP000804">
    <property type="protein sequence ID" value="ABU58036.1"/>
    <property type="molecule type" value="Genomic_DNA"/>
</dbReference>
<dbReference type="HOGENOM" id="CLU_159952_0_0_0"/>
<keyword evidence="1" id="KW-0472">Membrane</keyword>
<gene>
    <name evidence="2" type="ordered locus">Rcas_1947</name>
</gene>
<sequence>MPRNTIIAGAALTVLALSTYFGTGMSSITALIPAFFGVPLILLGWLAQHGQRRKTMMHIAVALGALGFIAPLSRIIPSLGSFELNAATGANIAMALICGIYVALGVRSFIEARRNPPATT</sequence>
<feature type="transmembrane region" description="Helical" evidence="1">
    <location>
        <begin position="88"/>
        <end position="106"/>
    </location>
</feature>
<reference evidence="2 3" key="1">
    <citation type="submission" date="2007-08" db="EMBL/GenBank/DDBJ databases">
        <title>Complete sequence of Roseiflexus castenholzii DSM 13941.</title>
        <authorList>
            <consortium name="US DOE Joint Genome Institute"/>
            <person name="Copeland A."/>
            <person name="Lucas S."/>
            <person name="Lapidus A."/>
            <person name="Barry K."/>
            <person name="Glavina del Rio T."/>
            <person name="Dalin E."/>
            <person name="Tice H."/>
            <person name="Pitluck S."/>
            <person name="Thompson L.S."/>
            <person name="Brettin T."/>
            <person name="Bruce D."/>
            <person name="Detter J.C."/>
            <person name="Han C."/>
            <person name="Tapia R."/>
            <person name="Schmutz J."/>
            <person name="Larimer F."/>
            <person name="Land M."/>
            <person name="Hauser L."/>
            <person name="Kyrpides N."/>
            <person name="Mikhailova N."/>
            <person name="Bryant D.A."/>
            <person name="Hanada S."/>
            <person name="Tsukatani Y."/>
            <person name="Richardson P."/>
        </authorList>
    </citation>
    <scope>NUCLEOTIDE SEQUENCE [LARGE SCALE GENOMIC DNA]</scope>
    <source>
        <strain evidence="3">DSM 13941 / HLO8</strain>
    </source>
</reference>
<feature type="transmembrane region" description="Helical" evidence="1">
    <location>
        <begin position="26"/>
        <end position="47"/>
    </location>
</feature>
<dbReference type="Proteomes" id="UP000000263">
    <property type="component" value="Chromosome"/>
</dbReference>
<proteinExistence type="predicted"/>
<protein>
    <submittedName>
        <fullName evidence="2">Uncharacterized protein</fullName>
    </submittedName>
</protein>
<evidence type="ECO:0000256" key="1">
    <source>
        <dbReference type="SAM" id="Phobius"/>
    </source>
</evidence>
<keyword evidence="1" id="KW-1133">Transmembrane helix</keyword>
<dbReference type="KEGG" id="rca:Rcas_1947"/>
<keyword evidence="3" id="KW-1185">Reference proteome</keyword>
<evidence type="ECO:0000313" key="2">
    <source>
        <dbReference type="EMBL" id="ABU58036.1"/>
    </source>
</evidence>
<name>A7NKL6_ROSCS</name>
<evidence type="ECO:0000313" key="3">
    <source>
        <dbReference type="Proteomes" id="UP000000263"/>
    </source>
</evidence>
<dbReference type="OrthoDB" id="5738534at2"/>